<dbReference type="Pfam" id="PF12904">
    <property type="entry name" value="Collagen_bind_2"/>
    <property type="match status" value="1"/>
</dbReference>
<dbReference type="Gene3D" id="3.20.20.80">
    <property type="entry name" value="Glycosidases"/>
    <property type="match status" value="1"/>
</dbReference>
<evidence type="ECO:0008006" key="6">
    <source>
        <dbReference type="Google" id="ProtNLM"/>
    </source>
</evidence>
<name>A0ABP8LKC9_9BACT</name>
<evidence type="ECO:0000313" key="5">
    <source>
        <dbReference type="Proteomes" id="UP001500552"/>
    </source>
</evidence>
<evidence type="ECO:0000313" key="4">
    <source>
        <dbReference type="EMBL" id="GAA4430565.1"/>
    </source>
</evidence>
<evidence type="ECO:0000259" key="1">
    <source>
        <dbReference type="Pfam" id="PF12904"/>
    </source>
</evidence>
<dbReference type="Pfam" id="PF18962">
    <property type="entry name" value="Por_Secre_tail"/>
    <property type="match status" value="1"/>
</dbReference>
<dbReference type="InterPro" id="IPR032260">
    <property type="entry name" value="DUF5060"/>
</dbReference>
<sequence length="971" mass="104620">MQEYPHLLKNMNLLHMESKATTTEGLILFKRTYILLAGIISCLLSGASLASGLSADNKATGLAGEEIVSFTLINADTDQPIQTLTSGATINLAALPTKNLSVRANTSPATIGSVVFVLSGTQSHNQTENILPYALFGDTNGDFKPWTPAVGSYTLKATPYSASRAGGTAGTTLSVSFTVVNQASTQQVVSFTLFDAATKTAIMTLSNGATLNLATLPATYLNIRANTSPSTVGSVVFTLSGAQSKSATENINPYDLMGDNGSWVPTVGSYTLKATPYSASRAGGTAGTALSISFAVVNNSSQSVVTGELKKWHKIAVTFTGPATSETATTNPFLNYRLNVTFSKGSRQLVVPGYFAADGNAKESGATAGNKWQVLFTPDEEGTWSYKASFRTGTNIAVSSSLTAGSPVAFDGATGSFSVGPSDKTGRDFRAKGRLQYVGAHYLRFAQTGEYFLKGGADSPENFLAYQDFDGTYSSGSANYIKTYTPHVGDWKSGDPTWKSGKGKGIIGAVNYLASKGMNAVYFLTMNVNGDGKDVWPWTSHTERYRFDVSKLDQWEVVFTQMDKLGLMLHVVTQEQENDQLLDGGALGVQRKLYYRELIARFGHHLAINWNLGEENTNTDAQRKEFANYIKSLDPYDSFLNVHTYPGQKSTVFTPLLGYATLDGASLQVANVADVHKETLSWVEQSASSGRKWVVNLDEIGPPGDGVLPDAYDYAHNAVRKSALWGNLMAGGGGVEWYFGYNYPNGDRTAQDWRSRDHMWDLTRYALAFFHQYLPFHQMKNNNGLTSSTSDYCFALPGKVYAIYLPAGGTTALTLGTTSSSYQVKWYNPREGGYLQNGSIQQITGAGNQSIGNPPANDGQDWVCLVTNTAGAAELTSSVMQNTRLAGSSSPIVLTFPNPARDHVSVTVHLPAEMPLEIAILDITGRTVHAVTVAPVKVFSDDFDLSAVKPGVYLLKVKYGENQTTRRVVKM</sequence>
<dbReference type="Gene3D" id="2.60.40.10">
    <property type="entry name" value="Immunoglobulins"/>
    <property type="match status" value="1"/>
</dbReference>
<organism evidence="4 5">
    <name type="scientific">Pontibacter saemangeumensis</name>
    <dbReference type="NCBI Taxonomy" id="1084525"/>
    <lineage>
        <taxon>Bacteria</taxon>
        <taxon>Pseudomonadati</taxon>
        <taxon>Bacteroidota</taxon>
        <taxon>Cytophagia</taxon>
        <taxon>Cytophagales</taxon>
        <taxon>Hymenobacteraceae</taxon>
        <taxon>Pontibacter</taxon>
    </lineage>
</organism>
<dbReference type="InterPro" id="IPR013783">
    <property type="entry name" value="Ig-like_fold"/>
</dbReference>
<gene>
    <name evidence="4" type="ORF">GCM10023188_17340</name>
</gene>
<dbReference type="NCBIfam" id="TIGR04183">
    <property type="entry name" value="Por_Secre_tail"/>
    <property type="match status" value="1"/>
</dbReference>
<keyword evidence="5" id="KW-1185">Reference proteome</keyword>
<feature type="domain" description="Putative collagen-binding" evidence="1">
    <location>
        <begin position="788"/>
        <end position="866"/>
    </location>
</feature>
<dbReference type="InterPro" id="IPR024749">
    <property type="entry name" value="Collagen-bd_put"/>
</dbReference>
<dbReference type="Proteomes" id="UP001500552">
    <property type="component" value="Unassembled WGS sequence"/>
</dbReference>
<feature type="domain" description="DUF5060" evidence="2">
    <location>
        <begin position="309"/>
        <end position="391"/>
    </location>
</feature>
<protein>
    <recommendedName>
        <fullName evidence="6">Por secretion system C-terminal sorting domain-containing protein</fullName>
    </recommendedName>
</protein>
<reference evidence="5" key="1">
    <citation type="journal article" date="2019" name="Int. J. Syst. Evol. Microbiol.">
        <title>The Global Catalogue of Microorganisms (GCM) 10K type strain sequencing project: providing services to taxonomists for standard genome sequencing and annotation.</title>
        <authorList>
            <consortium name="The Broad Institute Genomics Platform"/>
            <consortium name="The Broad Institute Genome Sequencing Center for Infectious Disease"/>
            <person name="Wu L."/>
            <person name="Ma J."/>
        </authorList>
    </citation>
    <scope>NUCLEOTIDE SEQUENCE [LARGE SCALE GENOMIC DNA]</scope>
    <source>
        <strain evidence="5">JCM 17926</strain>
    </source>
</reference>
<dbReference type="EMBL" id="BAABHC010000006">
    <property type="protein sequence ID" value="GAA4430565.1"/>
    <property type="molecule type" value="Genomic_DNA"/>
</dbReference>
<comment type="caution">
    <text evidence="4">The sequence shown here is derived from an EMBL/GenBank/DDBJ whole genome shotgun (WGS) entry which is preliminary data.</text>
</comment>
<proteinExistence type="predicted"/>
<evidence type="ECO:0000259" key="2">
    <source>
        <dbReference type="Pfam" id="PF16586"/>
    </source>
</evidence>
<accession>A0ABP8LKC9</accession>
<feature type="domain" description="Secretion system C-terminal sorting" evidence="3">
    <location>
        <begin position="896"/>
        <end position="969"/>
    </location>
</feature>
<dbReference type="Pfam" id="PF16586">
    <property type="entry name" value="DUF5060"/>
    <property type="match status" value="1"/>
</dbReference>
<evidence type="ECO:0000259" key="3">
    <source>
        <dbReference type="Pfam" id="PF18962"/>
    </source>
</evidence>
<dbReference type="InterPro" id="IPR026444">
    <property type="entry name" value="Secre_tail"/>
</dbReference>